<dbReference type="SUPFAM" id="SSF51905">
    <property type="entry name" value="FAD/NAD(P)-binding domain"/>
    <property type="match status" value="1"/>
</dbReference>
<dbReference type="InterPro" id="IPR010960">
    <property type="entry name" value="Flavocytochrome_c"/>
</dbReference>
<dbReference type="EMBL" id="AFQD01000172">
    <property type="protein sequence ID" value="EGQ79909.1"/>
    <property type="molecule type" value="Genomic_DNA"/>
</dbReference>
<evidence type="ECO:0000313" key="10">
    <source>
        <dbReference type="Proteomes" id="UP000005392"/>
    </source>
</evidence>
<keyword evidence="10" id="KW-1185">Reference proteome</keyword>
<evidence type="ECO:0000256" key="2">
    <source>
        <dbReference type="ARBA" id="ARBA00022630"/>
    </source>
</evidence>
<evidence type="ECO:0000256" key="5">
    <source>
        <dbReference type="RuleBase" id="RU366062"/>
    </source>
</evidence>
<dbReference type="GO" id="GO:0016020">
    <property type="term" value="C:membrane"/>
    <property type="evidence" value="ECO:0007669"/>
    <property type="project" value="InterPro"/>
</dbReference>
<evidence type="ECO:0000259" key="7">
    <source>
        <dbReference type="Pfam" id="PF00890"/>
    </source>
</evidence>
<dbReference type="Gene3D" id="3.90.700.10">
    <property type="entry name" value="Succinate dehydrogenase/fumarate reductase flavoprotein, catalytic domain"/>
    <property type="match status" value="1"/>
</dbReference>
<evidence type="ECO:0000259" key="8">
    <source>
        <dbReference type="Pfam" id="PF04205"/>
    </source>
</evidence>
<comment type="caution">
    <text evidence="9">The sequence shown here is derived from an EMBL/GenBank/DDBJ whole genome shotgun (WGS) entry which is preliminary data.</text>
</comment>
<dbReference type="GO" id="GO:0016627">
    <property type="term" value="F:oxidoreductase activity, acting on the CH-CH group of donors"/>
    <property type="evidence" value="ECO:0007669"/>
    <property type="project" value="UniProtKB-ARBA"/>
</dbReference>
<dbReference type="InterPro" id="IPR050315">
    <property type="entry name" value="FAD-oxidoreductase_2"/>
</dbReference>
<keyword evidence="3 5" id="KW-0274">FAD</keyword>
<sequence length="518" mass="54625">KVKRAKESEFATPAIQKIAKKVIATQSLDVDGVSGASLTSEGTKEAIEEAVKKSGITLTAVTVQNTKAVELPKEADVVVIGAGGAGLTSAIAAHEKGAKVILIEKTELLGGNTNYATAGLNAAGTKIQEKLGIKDSPELFYEDTMKGGKNKNNKELVRVLVNNSSAIVDWLTERGADLSELTSTGGQSVKRTHRPTGGSAVGPNIVAALSKTAENEKIDIRKGTKAIALVKAKNRIVGVKVREIDGKEYTIKAKAVIVATGGFGANAKMVEKYNPKLKGFGSTNNPAIVGDGIIMVEKVGGALVDMNEIQTHPTVVHNKTNMITEAVRGEGAILVNRDGKRFIDELETRDVVSKAILNQKGKSAFLIFDEGIRTKLKAADGYVKKGFAVEGTLEEIAAKIGTDAKTLEATLNKYNEAVRDKVDSEFNKKTLPKELTGTKYYAIEVSPAVHHTMGGVRINTNAEVLGKNGRPIKGLYAAGEVTGGIHGANRIGGNAVADITIFGKIAGENAAIYSKSVK</sequence>
<dbReference type="AlphaFoldDB" id="F9EMA4"/>
<keyword evidence="4 5" id="KW-0560">Oxidoreductase</keyword>
<dbReference type="PANTHER" id="PTHR43400:SF7">
    <property type="entry name" value="FAD-DEPENDENT OXIDOREDUCTASE 2 FAD BINDING DOMAIN-CONTAINING PROTEIN"/>
    <property type="match status" value="1"/>
</dbReference>
<dbReference type="Gene3D" id="3.90.1010.20">
    <property type="match status" value="1"/>
</dbReference>
<comment type="similarity">
    <text evidence="1 5">Belongs to the FAD-dependent oxidoreductase 2 family. FRD/SDH subfamily.</text>
</comment>
<dbReference type="Pfam" id="PF04205">
    <property type="entry name" value="FMN_bind"/>
    <property type="match status" value="1"/>
</dbReference>
<dbReference type="GO" id="GO:0010181">
    <property type="term" value="F:FMN binding"/>
    <property type="evidence" value="ECO:0007669"/>
    <property type="project" value="InterPro"/>
</dbReference>
<dbReference type="NCBIfam" id="NF005064">
    <property type="entry name" value="PRK06481.1"/>
    <property type="match status" value="1"/>
</dbReference>
<evidence type="ECO:0000256" key="3">
    <source>
        <dbReference type="ARBA" id="ARBA00022827"/>
    </source>
</evidence>
<accession>F9EMA4</accession>
<dbReference type="PANTHER" id="PTHR43400">
    <property type="entry name" value="FUMARATE REDUCTASE"/>
    <property type="match status" value="1"/>
</dbReference>
<dbReference type="InterPro" id="IPR027477">
    <property type="entry name" value="Succ_DH/fumarate_Rdtase_cat_sf"/>
</dbReference>
<dbReference type="InterPro" id="IPR036188">
    <property type="entry name" value="FAD/NAD-bd_sf"/>
</dbReference>
<feature type="domain" description="FAD-dependent oxidoreductase 2 FAD-binding" evidence="7">
    <location>
        <begin position="76"/>
        <end position="496"/>
    </location>
</feature>
<feature type="non-terminal residue" evidence="9">
    <location>
        <position position="1"/>
    </location>
</feature>
<name>F9EMA4_9FUSO</name>
<dbReference type="InterPro" id="IPR007329">
    <property type="entry name" value="FMN-bd"/>
</dbReference>
<evidence type="ECO:0000256" key="1">
    <source>
        <dbReference type="ARBA" id="ARBA00008040"/>
    </source>
</evidence>
<dbReference type="PRINTS" id="PR00368">
    <property type="entry name" value="FADPNR"/>
</dbReference>
<protein>
    <recommendedName>
        <fullName evidence="5">Urocanate reductase</fullName>
        <ecNumber evidence="5">1.3.99.33</ecNumber>
    </recommendedName>
</protein>
<dbReference type="EC" id="1.3.99.33" evidence="5"/>
<comment type="cofactor">
    <cofactor evidence="5">
        <name>FMN</name>
        <dbReference type="ChEBI" id="CHEBI:58210"/>
    </cofactor>
    <text evidence="5">Binds 1 or 2 FMN covalently per subunit.</text>
</comment>
<feature type="domain" description="FMN-binding" evidence="8">
    <location>
        <begin position="17"/>
        <end position="52"/>
    </location>
</feature>
<gene>
    <name evidence="9" type="ORF">HMPREF9094_1059</name>
</gene>
<reference evidence="9 10" key="1">
    <citation type="submission" date="2011-05" db="EMBL/GenBank/DDBJ databases">
        <authorList>
            <person name="Muzny D."/>
            <person name="Qin X."/>
            <person name="Deng J."/>
            <person name="Jiang H."/>
            <person name="Liu Y."/>
            <person name="Qu J."/>
            <person name="Song X.-Z."/>
            <person name="Zhang L."/>
            <person name="Thornton R."/>
            <person name="Coyle M."/>
            <person name="Francisco L."/>
            <person name="Jackson L."/>
            <person name="Javaid M."/>
            <person name="Korchina V."/>
            <person name="Kovar C."/>
            <person name="Mata R."/>
            <person name="Mathew T."/>
            <person name="Ngo R."/>
            <person name="Nguyen L."/>
            <person name="Nguyen N."/>
            <person name="Okwuonu G."/>
            <person name="Ongeri F."/>
            <person name="Pham C."/>
            <person name="Simmons D."/>
            <person name="Wilczek-Boney K."/>
            <person name="Hale W."/>
            <person name="Jakkamsetti A."/>
            <person name="Pham P."/>
            <person name="Ruth R."/>
            <person name="San Lucas F."/>
            <person name="Warren J."/>
            <person name="Zhang J."/>
            <person name="Zhao Z."/>
            <person name="Zhou C."/>
            <person name="Zhu D."/>
            <person name="Lee S."/>
            <person name="Bess C."/>
            <person name="Blankenburg K."/>
            <person name="Forbes L."/>
            <person name="Fu Q."/>
            <person name="Gubbala S."/>
            <person name="Hirani K."/>
            <person name="Jayaseelan J.C."/>
            <person name="Lara F."/>
            <person name="Munidasa M."/>
            <person name="Palculict T."/>
            <person name="Patil S."/>
            <person name="Pu L.-L."/>
            <person name="Saada N."/>
            <person name="Tang L."/>
            <person name="Weissenberger G."/>
            <person name="Zhu Y."/>
            <person name="Hemphill L."/>
            <person name="Shang Y."/>
            <person name="Youmans B."/>
            <person name="Ayvaz T."/>
            <person name="Ross M."/>
            <person name="Santibanez J."/>
            <person name="Aqrawi P."/>
            <person name="Gross S."/>
            <person name="Joshi V."/>
            <person name="Fowler G."/>
            <person name="Nazareth L."/>
            <person name="Reid J."/>
            <person name="Worley K."/>
            <person name="Petrosino J."/>
            <person name="Highlander S."/>
            <person name="Gibbs R."/>
        </authorList>
    </citation>
    <scope>NUCLEOTIDE SEQUENCE [LARGE SCALE GENOMIC DNA]</scope>
    <source>
        <strain evidence="9 10">ATCC 51191</strain>
    </source>
</reference>
<evidence type="ECO:0000256" key="4">
    <source>
        <dbReference type="ARBA" id="ARBA00023002"/>
    </source>
</evidence>
<comment type="catalytic activity">
    <reaction evidence="5">
        <text>dihydrourocanate + A = urocanate + AH2</text>
        <dbReference type="Rhea" id="RHEA:36059"/>
        <dbReference type="ChEBI" id="CHEBI:13193"/>
        <dbReference type="ChEBI" id="CHEBI:17499"/>
        <dbReference type="ChEBI" id="CHEBI:27247"/>
        <dbReference type="ChEBI" id="CHEBI:72991"/>
        <dbReference type="EC" id="1.3.99.33"/>
    </reaction>
</comment>
<proteinExistence type="inferred from homology"/>
<dbReference type="PATRIC" id="fig|997347.4.peg.988"/>
<dbReference type="InterPro" id="IPR003953">
    <property type="entry name" value="FAD-dep_OxRdtase_2_FAD-bd"/>
</dbReference>
<dbReference type="HOGENOM" id="CLU_525362_0_0_0"/>
<organism evidence="9 10">
    <name type="scientific">Fusobacterium animalis ATCC 51191</name>
    <dbReference type="NCBI Taxonomy" id="997347"/>
    <lineage>
        <taxon>Bacteria</taxon>
        <taxon>Fusobacteriati</taxon>
        <taxon>Fusobacteriota</taxon>
        <taxon>Fusobacteriia</taxon>
        <taxon>Fusobacteriales</taxon>
        <taxon>Fusobacteriaceae</taxon>
        <taxon>Fusobacterium</taxon>
    </lineage>
</organism>
<dbReference type="Gene3D" id="3.50.50.60">
    <property type="entry name" value="FAD/NAD(P)-binding domain"/>
    <property type="match status" value="1"/>
</dbReference>
<dbReference type="STRING" id="76859.RN98_00715"/>
<dbReference type="NCBIfam" id="TIGR01813">
    <property type="entry name" value="flavo_cyto_c"/>
    <property type="match status" value="1"/>
</dbReference>
<comment type="cofactor">
    <cofactor evidence="5">
        <name>FAD</name>
        <dbReference type="ChEBI" id="CHEBI:57692"/>
    </cofactor>
    <text evidence="5">Binds 1 FAD per subunit.</text>
</comment>
<dbReference type="Pfam" id="PF00890">
    <property type="entry name" value="FAD_binding_2"/>
    <property type="match status" value="1"/>
</dbReference>
<dbReference type="FunFam" id="3.90.700.10:FF:000007">
    <property type="entry name" value="NADH-dependent fumarate reductase"/>
    <property type="match status" value="1"/>
</dbReference>
<feature type="region of interest" description="Disordered" evidence="6">
    <location>
        <begin position="182"/>
        <end position="202"/>
    </location>
</feature>
<dbReference type="SUPFAM" id="SSF56425">
    <property type="entry name" value="Succinate dehydrogenase/fumarate reductase flavoprotein, catalytic domain"/>
    <property type="match status" value="1"/>
</dbReference>
<dbReference type="Proteomes" id="UP000005392">
    <property type="component" value="Unassembled WGS sequence"/>
</dbReference>
<evidence type="ECO:0000313" key="9">
    <source>
        <dbReference type="EMBL" id="EGQ79909.1"/>
    </source>
</evidence>
<evidence type="ECO:0000256" key="6">
    <source>
        <dbReference type="SAM" id="MobiDB-lite"/>
    </source>
</evidence>
<keyword evidence="2 5" id="KW-0285">Flavoprotein</keyword>